<proteinExistence type="predicted"/>
<protein>
    <submittedName>
        <fullName evidence="1">Uncharacterized protein</fullName>
    </submittedName>
</protein>
<evidence type="ECO:0000313" key="2">
    <source>
        <dbReference type="Proteomes" id="UP000249453"/>
    </source>
</evidence>
<organism evidence="1 2">
    <name type="scientific">Falsochrobactrum ovis</name>
    <dbReference type="NCBI Taxonomy" id="1293442"/>
    <lineage>
        <taxon>Bacteria</taxon>
        <taxon>Pseudomonadati</taxon>
        <taxon>Pseudomonadota</taxon>
        <taxon>Alphaproteobacteria</taxon>
        <taxon>Hyphomicrobiales</taxon>
        <taxon>Brucellaceae</taxon>
        <taxon>Falsochrobactrum</taxon>
    </lineage>
</organism>
<dbReference type="AlphaFoldDB" id="A0A364JTM2"/>
<comment type="caution">
    <text evidence="1">The sequence shown here is derived from an EMBL/GenBank/DDBJ whole genome shotgun (WGS) entry which is preliminary data.</text>
</comment>
<accession>A0A364JTM2</accession>
<sequence length="62" mass="6588">MFRGLCKVAHIAVDTATMPVALAADIVTLGGELTDRHEPYAVSKAKSIAEKAESLFNIDGDQ</sequence>
<evidence type="ECO:0000313" key="1">
    <source>
        <dbReference type="EMBL" id="RAK27093.1"/>
    </source>
</evidence>
<keyword evidence="2" id="KW-1185">Reference proteome</keyword>
<gene>
    <name evidence="1" type="ORF">C7374_11187</name>
</gene>
<name>A0A364JTM2_9HYPH</name>
<dbReference type="EMBL" id="QLMK01000011">
    <property type="protein sequence ID" value="RAK27093.1"/>
    <property type="molecule type" value="Genomic_DNA"/>
</dbReference>
<reference evidence="1 2" key="1">
    <citation type="submission" date="2018-06" db="EMBL/GenBank/DDBJ databases">
        <title>Genomic Encyclopedia of Type Strains, Phase IV (KMG-IV): sequencing the most valuable type-strain genomes for metagenomic binning, comparative biology and taxonomic classification.</title>
        <authorList>
            <person name="Goeker M."/>
        </authorList>
    </citation>
    <scope>NUCLEOTIDE SEQUENCE [LARGE SCALE GENOMIC DNA]</scope>
    <source>
        <strain evidence="1 2">DSM 26720</strain>
    </source>
</reference>
<dbReference type="Proteomes" id="UP000249453">
    <property type="component" value="Unassembled WGS sequence"/>
</dbReference>